<sequence>MPKNPLAPPTDDDLLKRYLSHFSLKESGNKRELLHRLAKTFALLPYENLTKAIRIVDEGSPERARRDPKRVIQDHFSTKTGGTCFSLSATLIYLIRSLGWNAEPILANRKYGDNTHSAIIVWIDRRPHLLDPGYLIVDPLPLDLEEPQKIETSFNKLILSPRRKGDEIVLHTVQQGKRTYRLTFKTQPVDAGDFLEVWDSSFGWDMMRYPVLTQVRGKEQYYLQKNRIQIRNHREVSHQKIETDEMVQQIVACFGMDREIVARAIDILKKGS</sequence>
<dbReference type="SUPFAM" id="SSF54001">
    <property type="entry name" value="Cysteine proteinases"/>
    <property type="match status" value="1"/>
</dbReference>
<comment type="similarity">
    <text evidence="1">Belongs to the arylamine N-acetyltransferase family.</text>
</comment>
<dbReference type="Proteomes" id="UP000247465">
    <property type="component" value="Chromosome"/>
</dbReference>
<dbReference type="InterPro" id="IPR053710">
    <property type="entry name" value="Arylamine_NAT_domain_sf"/>
</dbReference>
<dbReference type="Pfam" id="PF00797">
    <property type="entry name" value="Acetyltransf_2"/>
    <property type="match status" value="1"/>
</dbReference>
<name>A0A2Z4AB93_9BACT</name>
<organism evidence="2 3">
    <name type="scientific">Candidatus Moanibacter tarae</name>
    <dbReference type="NCBI Taxonomy" id="2200854"/>
    <lineage>
        <taxon>Bacteria</taxon>
        <taxon>Pseudomonadati</taxon>
        <taxon>Verrucomicrobiota</taxon>
        <taxon>Opitutia</taxon>
        <taxon>Puniceicoccales</taxon>
        <taxon>Puniceicoccales incertae sedis</taxon>
        <taxon>Candidatus Moanibacter</taxon>
    </lineage>
</organism>
<dbReference type="InterPro" id="IPR001447">
    <property type="entry name" value="Arylamine_N-AcTrfase"/>
</dbReference>
<reference evidence="2 3" key="1">
    <citation type="submission" date="2018-06" db="EMBL/GenBank/DDBJ databases">
        <title>Draft Genome Sequence of a Novel Marine Bacterium Related to the Verrucomicrobia.</title>
        <authorList>
            <person name="Vosseberg J."/>
            <person name="Martijn J."/>
            <person name="Ettema T.J.G."/>
        </authorList>
    </citation>
    <scope>NUCLEOTIDE SEQUENCE [LARGE SCALE GENOMIC DNA]</scope>
    <source>
        <strain evidence="2">TARA_B100001123</strain>
    </source>
</reference>
<dbReference type="Gene3D" id="3.30.2140.20">
    <property type="match status" value="1"/>
</dbReference>
<evidence type="ECO:0008006" key="4">
    <source>
        <dbReference type="Google" id="ProtNLM"/>
    </source>
</evidence>
<accession>A0A2Z4AB93</accession>
<evidence type="ECO:0000313" key="3">
    <source>
        <dbReference type="Proteomes" id="UP000247465"/>
    </source>
</evidence>
<dbReference type="KEGG" id="mtar:DF168_00194"/>
<evidence type="ECO:0000313" key="2">
    <source>
        <dbReference type="EMBL" id="AWT59021.1"/>
    </source>
</evidence>
<dbReference type="InterPro" id="IPR038765">
    <property type="entry name" value="Papain-like_cys_pep_sf"/>
</dbReference>
<gene>
    <name evidence="2" type="ORF">DF168_00194</name>
</gene>
<proteinExistence type="inferred from homology"/>
<dbReference type="EMBL" id="CP029803">
    <property type="protein sequence ID" value="AWT59021.1"/>
    <property type="molecule type" value="Genomic_DNA"/>
</dbReference>
<dbReference type="AlphaFoldDB" id="A0A2Z4AB93"/>
<evidence type="ECO:0000256" key="1">
    <source>
        <dbReference type="ARBA" id="ARBA00006547"/>
    </source>
</evidence>
<dbReference type="GO" id="GO:0016407">
    <property type="term" value="F:acetyltransferase activity"/>
    <property type="evidence" value="ECO:0007669"/>
    <property type="project" value="InterPro"/>
</dbReference>
<protein>
    <recommendedName>
        <fullName evidence="4">Arylamine N-acetyltransferase</fullName>
    </recommendedName>
</protein>